<dbReference type="RefSeq" id="WP_012871855.1">
    <property type="nucleotide sequence ID" value="NC_013523.1"/>
</dbReference>
<reference evidence="1 2" key="2">
    <citation type="journal article" date="2010" name="Stand. Genomic Sci.">
        <title>Complete genome sequence of Desulfohalobium retbaense type strain (HR(100)).</title>
        <authorList>
            <person name="Spring S."/>
            <person name="Nolan M."/>
            <person name="Lapidus A."/>
            <person name="Glavina Del Rio T."/>
            <person name="Copeland A."/>
            <person name="Tice H."/>
            <person name="Cheng J.F."/>
            <person name="Lucas S."/>
            <person name="Land M."/>
            <person name="Chen F."/>
            <person name="Bruce D."/>
            <person name="Goodwin L."/>
            <person name="Pitluck S."/>
            <person name="Ivanova N."/>
            <person name="Mavromatis K."/>
            <person name="Mikhailova N."/>
            <person name="Pati A."/>
            <person name="Chen A."/>
            <person name="Palaniappan K."/>
            <person name="Hauser L."/>
            <person name="Chang Y.J."/>
            <person name="Jeffries C.D."/>
            <person name="Munk C."/>
            <person name="Kiss H."/>
            <person name="Chain P."/>
            <person name="Han C."/>
            <person name="Brettin T."/>
            <person name="Detter J.C."/>
            <person name="Schuler E."/>
            <person name="Goker M."/>
            <person name="Rohde M."/>
            <person name="Bristow J."/>
            <person name="Eisen J.A."/>
            <person name="Markowitz V."/>
            <person name="Hugenholtz P."/>
            <person name="Kyrpides N.C."/>
            <person name="Klenk H.P."/>
        </authorList>
    </citation>
    <scope>NUCLEOTIDE SEQUENCE [LARGE SCALE GENOMIC DNA]</scope>
    <source>
        <strain evidence="2">ATCC 49802 / DSM 20745 / S 6022</strain>
    </source>
</reference>
<dbReference type="STRING" id="479434.Sthe_1373"/>
<keyword evidence="2" id="KW-1185">Reference proteome</keyword>
<evidence type="ECO:0000313" key="1">
    <source>
        <dbReference type="EMBL" id="ACZ38808.1"/>
    </source>
</evidence>
<dbReference type="Proteomes" id="UP000002027">
    <property type="component" value="Chromosome 1"/>
</dbReference>
<accession>D1C3J1</accession>
<reference evidence="2" key="1">
    <citation type="submission" date="2009-11" db="EMBL/GenBank/DDBJ databases">
        <title>The complete chromosome 1 of Sphaerobacter thermophilus DSM 20745.</title>
        <authorList>
            <person name="Lucas S."/>
            <person name="Copeland A."/>
            <person name="Lapidus A."/>
            <person name="Glavina del Rio T."/>
            <person name="Dalin E."/>
            <person name="Tice H."/>
            <person name="Bruce D."/>
            <person name="Goodwin L."/>
            <person name="Pitluck S."/>
            <person name="Kyrpides N."/>
            <person name="Mavromatis K."/>
            <person name="Ivanova N."/>
            <person name="Mikhailova N."/>
            <person name="LaButti K.M."/>
            <person name="Clum A."/>
            <person name="Sun H.I."/>
            <person name="Brettin T."/>
            <person name="Detter J.C."/>
            <person name="Han C."/>
            <person name="Larimer F."/>
            <person name="Land M."/>
            <person name="Hauser L."/>
            <person name="Markowitz V."/>
            <person name="Cheng J.F."/>
            <person name="Hugenholtz P."/>
            <person name="Woyke T."/>
            <person name="Wu D."/>
            <person name="Steenblock K."/>
            <person name="Schneider S."/>
            <person name="Pukall R."/>
            <person name="Goeker M."/>
            <person name="Klenk H.P."/>
            <person name="Eisen J.A."/>
        </authorList>
    </citation>
    <scope>NUCLEOTIDE SEQUENCE [LARGE SCALE GENOMIC DNA]</scope>
    <source>
        <strain evidence="2">ATCC 49802 / DSM 20745 / S 6022</strain>
    </source>
</reference>
<dbReference type="OrthoDB" id="9808881at2"/>
<dbReference type="KEGG" id="sti:Sthe_1373"/>
<evidence type="ECO:0000313" key="2">
    <source>
        <dbReference type="Proteomes" id="UP000002027"/>
    </source>
</evidence>
<dbReference type="AlphaFoldDB" id="D1C3J1"/>
<dbReference type="HOGENOM" id="CLU_2425435_0_0_0"/>
<dbReference type="InParanoid" id="D1C3J1"/>
<organism evidence="1 2">
    <name type="scientific">Sphaerobacter thermophilus (strain ATCC 49802 / DSM 20745 / KCCM 41009 / NCIMB 13125 / S 6022)</name>
    <dbReference type="NCBI Taxonomy" id="479434"/>
    <lineage>
        <taxon>Bacteria</taxon>
        <taxon>Pseudomonadati</taxon>
        <taxon>Thermomicrobiota</taxon>
        <taxon>Thermomicrobia</taxon>
        <taxon>Sphaerobacterales</taxon>
        <taxon>Sphaerobacterineae</taxon>
        <taxon>Sphaerobacteraceae</taxon>
        <taxon>Sphaerobacter</taxon>
    </lineage>
</organism>
<gene>
    <name evidence="1" type="ordered locus">Sthe_1373</name>
</gene>
<protein>
    <submittedName>
        <fullName evidence="1">Uncharacterized protein</fullName>
    </submittedName>
</protein>
<name>D1C3J1_SPHTD</name>
<sequence>MALREPVMVCDGVQGGVCVGSSTCFVTGAAPTLDSLLEAMDRWLWHHPSYTALSFSHAAETRWEPRVGLAGPEATTVYTGVLLVQTQQRKR</sequence>
<dbReference type="EMBL" id="CP001823">
    <property type="protein sequence ID" value="ACZ38808.1"/>
    <property type="molecule type" value="Genomic_DNA"/>
</dbReference>
<proteinExistence type="predicted"/>